<sequence length="122" mass="13980">MAVRFYEALSRDCIPSKLISKQNWLKLQLVRGFLTTSIKRSEEKITTENPRARIVAGEADPLEEPTNCCMSGCANCVWIKYAEQLVKQFDNGDNLAKKVIFEKVHDPNMRAFLEMELRSLAK</sequence>
<dbReference type="Pfam" id="PF09791">
    <property type="entry name" value="Oxidored-like"/>
    <property type="match status" value="1"/>
</dbReference>
<protein>
    <submittedName>
        <fullName evidence="2">Oxidoreductase-like protein, N-terminal</fullName>
    </submittedName>
</protein>
<feature type="domain" description="Oxidoreductase-like" evidence="1">
    <location>
        <begin position="63"/>
        <end position="85"/>
    </location>
</feature>
<proteinExistence type="predicted"/>
<dbReference type="PANTHER" id="PTHR21193">
    <property type="entry name" value="OXIDOREDUCTASE-LIKE DOMAIN-CONTAINING PROTEIN 1"/>
    <property type="match status" value="1"/>
</dbReference>
<evidence type="ECO:0000313" key="2">
    <source>
        <dbReference type="EMBL" id="BES89267.1"/>
    </source>
</evidence>
<dbReference type="Proteomes" id="UP001307889">
    <property type="component" value="Chromosome 1"/>
</dbReference>
<keyword evidence="3" id="KW-1185">Reference proteome</keyword>
<organism evidence="2 3">
    <name type="scientific">Nesidiocoris tenuis</name>
    <dbReference type="NCBI Taxonomy" id="355587"/>
    <lineage>
        <taxon>Eukaryota</taxon>
        <taxon>Metazoa</taxon>
        <taxon>Ecdysozoa</taxon>
        <taxon>Arthropoda</taxon>
        <taxon>Hexapoda</taxon>
        <taxon>Insecta</taxon>
        <taxon>Pterygota</taxon>
        <taxon>Neoptera</taxon>
        <taxon>Paraneoptera</taxon>
        <taxon>Hemiptera</taxon>
        <taxon>Heteroptera</taxon>
        <taxon>Panheteroptera</taxon>
        <taxon>Cimicomorpha</taxon>
        <taxon>Miridae</taxon>
        <taxon>Dicyphina</taxon>
        <taxon>Nesidiocoris</taxon>
    </lineage>
</organism>
<dbReference type="PANTHER" id="PTHR21193:SF3">
    <property type="entry name" value="OXIDOREDUCTASE-LIKE DOMAIN-CONTAINING PROTEIN 1"/>
    <property type="match status" value="1"/>
</dbReference>
<dbReference type="EMBL" id="AP028909">
    <property type="protein sequence ID" value="BES89267.1"/>
    <property type="molecule type" value="Genomic_DNA"/>
</dbReference>
<name>A0ABN7ADC9_9HEMI</name>
<dbReference type="InterPro" id="IPR039251">
    <property type="entry name" value="OXLD1"/>
</dbReference>
<evidence type="ECO:0000313" key="3">
    <source>
        <dbReference type="Proteomes" id="UP001307889"/>
    </source>
</evidence>
<accession>A0ABN7ADC9</accession>
<evidence type="ECO:0000259" key="1">
    <source>
        <dbReference type="Pfam" id="PF09791"/>
    </source>
</evidence>
<gene>
    <name evidence="2" type="ORF">NTJ_02073</name>
</gene>
<dbReference type="InterPro" id="IPR019180">
    <property type="entry name" value="Oxidoreductase-like_N"/>
</dbReference>
<reference evidence="2 3" key="1">
    <citation type="submission" date="2023-09" db="EMBL/GenBank/DDBJ databases">
        <title>Nesidiocoris tenuis whole genome shotgun sequence.</title>
        <authorList>
            <person name="Shibata T."/>
            <person name="Shimoda M."/>
            <person name="Kobayashi T."/>
            <person name="Uehara T."/>
        </authorList>
    </citation>
    <scope>NUCLEOTIDE SEQUENCE [LARGE SCALE GENOMIC DNA]</scope>
    <source>
        <strain evidence="2 3">Japan</strain>
    </source>
</reference>